<proteinExistence type="predicted"/>
<organism evidence="1 2">
    <name type="scientific">Delftia lacustris</name>
    <dbReference type="NCBI Taxonomy" id="558537"/>
    <lineage>
        <taxon>Bacteria</taxon>
        <taxon>Pseudomonadati</taxon>
        <taxon>Pseudomonadota</taxon>
        <taxon>Betaproteobacteria</taxon>
        <taxon>Burkholderiales</taxon>
        <taxon>Comamonadaceae</taxon>
        <taxon>Delftia</taxon>
    </lineage>
</organism>
<gene>
    <name evidence="1" type="ORF">I6G47_30475</name>
</gene>
<evidence type="ECO:0000313" key="2">
    <source>
        <dbReference type="Proteomes" id="UP000595064"/>
    </source>
</evidence>
<sequence>MANALNHSWLKHQGNADWCCVVAAPAASLPSDFAIYLLATDWRNAHEEFSAQEQHWRNRLRSEARDYVVLHGSTTRQWQQLAESLRLKAPQMDWSWLPASPAQRGARLRPYGCEQCSDPDCERRLFDALRSGRD</sequence>
<dbReference type="EMBL" id="CP065748">
    <property type="protein sequence ID" value="QPS81235.1"/>
    <property type="molecule type" value="Genomic_DNA"/>
</dbReference>
<accession>A0A7T2YTC6</accession>
<reference evidence="1 2" key="1">
    <citation type="submission" date="2020-12" db="EMBL/GenBank/DDBJ databases">
        <title>FDA dAtabase for Regulatory Grade micrObial Sequences (FDA-ARGOS): Supporting development and validation of Infectious Disease Dx tests.</title>
        <authorList>
            <person name="Sproer C."/>
            <person name="Gronow S."/>
            <person name="Severitt S."/>
            <person name="Schroder I."/>
            <person name="Tallon L."/>
            <person name="Sadzewicz L."/>
            <person name="Zhao X."/>
            <person name="Boylan J."/>
            <person name="Ott S."/>
            <person name="Bowen H."/>
            <person name="Vavikolanu K."/>
            <person name="Mehta A."/>
            <person name="Aluvathingal J."/>
            <person name="Nadendla S."/>
            <person name="Lowell S."/>
            <person name="Myers T."/>
            <person name="Yan Y."/>
            <person name="Sichtig H."/>
        </authorList>
    </citation>
    <scope>NUCLEOTIDE SEQUENCE [LARGE SCALE GENOMIC DNA]</scope>
    <source>
        <strain evidence="1 2">FDAARGOS_890</strain>
    </source>
</reference>
<dbReference type="Proteomes" id="UP000595064">
    <property type="component" value="Chromosome"/>
</dbReference>
<evidence type="ECO:0000313" key="1">
    <source>
        <dbReference type="EMBL" id="QPS81235.1"/>
    </source>
</evidence>
<protein>
    <submittedName>
        <fullName evidence="1">Uncharacterized protein</fullName>
    </submittedName>
</protein>
<name>A0A7T2YTC6_9BURK</name>
<dbReference type="KEGG" id="dla:I6G47_30475"/>
<keyword evidence="2" id="KW-1185">Reference proteome</keyword>
<dbReference type="AlphaFoldDB" id="A0A7T2YTC6"/>